<evidence type="ECO:0000256" key="1">
    <source>
        <dbReference type="SAM" id="MobiDB-lite"/>
    </source>
</evidence>
<feature type="compositionally biased region" description="Acidic residues" evidence="1">
    <location>
        <begin position="134"/>
        <end position="147"/>
    </location>
</feature>
<organism evidence="2 3">
    <name type="scientific">Bifidobacterium bifidum</name>
    <dbReference type="NCBI Taxonomy" id="1681"/>
    <lineage>
        <taxon>Bacteria</taxon>
        <taxon>Bacillati</taxon>
        <taxon>Actinomycetota</taxon>
        <taxon>Actinomycetes</taxon>
        <taxon>Bifidobacteriales</taxon>
        <taxon>Bifidobacteriaceae</taxon>
        <taxon>Bifidobacterium</taxon>
    </lineage>
</organism>
<feature type="region of interest" description="Disordered" evidence="1">
    <location>
        <begin position="127"/>
        <end position="157"/>
    </location>
</feature>
<accession>A0A133KN75</accession>
<dbReference type="EMBL" id="LRPO01000038">
    <property type="protein sequence ID" value="KWZ80918.1"/>
    <property type="molecule type" value="Genomic_DNA"/>
</dbReference>
<gene>
    <name evidence="2" type="ORF">HMPREF3196_01326</name>
</gene>
<evidence type="ECO:0000313" key="2">
    <source>
        <dbReference type="EMBL" id="KWZ80918.1"/>
    </source>
</evidence>
<protein>
    <submittedName>
        <fullName evidence="2">Uncharacterized protein</fullName>
    </submittedName>
</protein>
<evidence type="ECO:0000313" key="3">
    <source>
        <dbReference type="Proteomes" id="UP000070092"/>
    </source>
</evidence>
<proteinExistence type="predicted"/>
<dbReference type="Proteomes" id="UP000070092">
    <property type="component" value="Unassembled WGS sequence"/>
</dbReference>
<dbReference type="PATRIC" id="fig|1681.53.peg.1304"/>
<sequence>MPANRNSRKDTLMAKKKDSGLVQDALIPDEMSPLGLLDFNSSCAKIKQAAVDFRRAVNHKMQLETKDAYLDKFHQIDPYTEAVYDTDVLAQHIIDCAEVINRLLTYPKDARRAVLYDNLHDSLATFEESAPDYPDLDDDADETDGGEAVDPNTGEIK</sequence>
<name>A0A133KN75_BIFBI</name>
<comment type="caution">
    <text evidence="2">The sequence shown here is derived from an EMBL/GenBank/DDBJ whole genome shotgun (WGS) entry which is preliminary data.</text>
</comment>
<reference evidence="2 3" key="1">
    <citation type="submission" date="2016-01" db="EMBL/GenBank/DDBJ databases">
        <authorList>
            <person name="Oliw E.H."/>
        </authorList>
    </citation>
    <scope>NUCLEOTIDE SEQUENCE [LARGE SCALE GENOMIC DNA]</scope>
    <source>
        <strain evidence="2 3">MJR8628B</strain>
    </source>
</reference>
<dbReference type="AlphaFoldDB" id="A0A133KN75"/>